<organism evidence="1 2">
    <name type="scientific">candidate division WOR-1 bacterium RIFOXYC2_FULL_46_14</name>
    <dbReference type="NCBI Taxonomy" id="1802587"/>
    <lineage>
        <taxon>Bacteria</taxon>
        <taxon>Bacillati</taxon>
        <taxon>Saganbacteria</taxon>
    </lineage>
</organism>
<gene>
    <name evidence="1" type="ORF">A2438_02900</name>
</gene>
<dbReference type="EMBL" id="MEUJ01000004">
    <property type="protein sequence ID" value="OGC40217.1"/>
    <property type="molecule type" value="Genomic_DNA"/>
</dbReference>
<dbReference type="InterPro" id="IPR054196">
    <property type="entry name" value="DUF6901"/>
</dbReference>
<proteinExistence type="predicted"/>
<accession>A0A1F4U5R3</accession>
<name>A0A1F4U5R3_UNCSA</name>
<dbReference type="AlphaFoldDB" id="A0A1F4U5R3"/>
<comment type="caution">
    <text evidence="1">The sequence shown here is derived from an EMBL/GenBank/DDBJ whole genome shotgun (WGS) entry which is preliminary data.</text>
</comment>
<dbReference type="Pfam" id="PF21842">
    <property type="entry name" value="DUF6901"/>
    <property type="match status" value="1"/>
</dbReference>
<sequence>MLLYTKFMITYKYIFEPEAGEKKEFVVELDEKTLNRIEKPKKSYPFWAQLEYKKCGNCPFAAGEKKFCPIATGLVDLLETFKDTISHHEGLVTVVTAERTISKQASMQEGLSSLIGIYMVTSACPVMEKLKPMVRYHLPFANVNETIYRATSMYLLGQYFVAKHNKTPDWKMDGLIEIYNEVAKLNGEIAQRIRSASNEDANINALVILDIFAKMLPFSIEDTLSRMEYLFASYLR</sequence>
<protein>
    <submittedName>
        <fullName evidence="1">Uncharacterized protein</fullName>
    </submittedName>
</protein>
<evidence type="ECO:0000313" key="2">
    <source>
        <dbReference type="Proteomes" id="UP000179242"/>
    </source>
</evidence>
<dbReference type="Proteomes" id="UP000179242">
    <property type="component" value="Unassembled WGS sequence"/>
</dbReference>
<reference evidence="1 2" key="1">
    <citation type="journal article" date="2016" name="Nat. Commun.">
        <title>Thousands of microbial genomes shed light on interconnected biogeochemical processes in an aquifer system.</title>
        <authorList>
            <person name="Anantharaman K."/>
            <person name="Brown C.T."/>
            <person name="Hug L.A."/>
            <person name="Sharon I."/>
            <person name="Castelle C.J."/>
            <person name="Probst A.J."/>
            <person name="Thomas B.C."/>
            <person name="Singh A."/>
            <person name="Wilkins M.J."/>
            <person name="Karaoz U."/>
            <person name="Brodie E.L."/>
            <person name="Williams K.H."/>
            <person name="Hubbard S.S."/>
            <person name="Banfield J.F."/>
        </authorList>
    </citation>
    <scope>NUCLEOTIDE SEQUENCE [LARGE SCALE GENOMIC DNA]</scope>
</reference>
<evidence type="ECO:0000313" key="1">
    <source>
        <dbReference type="EMBL" id="OGC40217.1"/>
    </source>
</evidence>